<dbReference type="RefSeq" id="WP_013524915.1">
    <property type="nucleotide sequence ID" value="NC_014917.1"/>
</dbReference>
<proteinExistence type="predicted"/>
<keyword evidence="2" id="KW-0614">Plasmid</keyword>
<keyword evidence="3" id="KW-1185">Reference proteome</keyword>
<sequence length="333" mass="37936">MRKLGAILLLLLLFFVSPARAGITDTDLKNWLDFNCIDFRIKGICVRHHHFHIQVGLRISYYLPVAVVEAPPNPYQTELAFLKPIMQLSKPLVDRLMESLLGQDYYEFGGNVCGVEDTYYREVHIVSFPGLANPVLQLIATCDRPPSLYFLWLSETDPIQWRFGVKDYISAVASIPAKINSLVNTLSSFSSSISSSSPSALFQSLKDRLRGLEQKLSSYKPEDFKELFKTLQQGADLLSKKIPDGGWGSKFPHTGYVHDISSTVAYHLMAVRALDYAFPLKPRWGVDKFQEVYPEQTGCYTLGSDRVKTEYGKLLKGETLVWIYWYRFECCLF</sequence>
<accession>E8T6Z0</accession>
<evidence type="ECO:0000313" key="2">
    <source>
        <dbReference type="EMBL" id="ADU97711.1"/>
    </source>
</evidence>
<dbReference type="KEGG" id="tam:Theam_1755"/>
<dbReference type="OrthoDB" id="8435546at2"/>
<gene>
    <name evidence="2" type="ordered locus">Theam_1755</name>
</gene>
<keyword evidence="1" id="KW-0732">Signal</keyword>
<feature type="signal peptide" evidence="1">
    <location>
        <begin position="1"/>
        <end position="21"/>
    </location>
</feature>
<dbReference type="AlphaFoldDB" id="E8T6Z0"/>
<dbReference type="Proteomes" id="UP000006362">
    <property type="component" value="Plasmid pTHEAM01"/>
</dbReference>
<dbReference type="EMBL" id="CP002445">
    <property type="protein sequence ID" value="ADU97711.1"/>
    <property type="molecule type" value="Genomic_DNA"/>
</dbReference>
<evidence type="ECO:0000256" key="1">
    <source>
        <dbReference type="SAM" id="SignalP"/>
    </source>
</evidence>
<geneLocation type="plasmid" evidence="2 3">
    <name>pTHEAM01</name>
</geneLocation>
<dbReference type="HOGENOM" id="CLU_834022_0_0_0"/>
<protein>
    <submittedName>
        <fullName evidence="2">Uncharacterized protein</fullName>
    </submittedName>
</protein>
<organism evidence="2 3">
    <name type="scientific">Thermovibrio ammonificans (strain DSM 15698 / JCM 12110 / HB-1)</name>
    <dbReference type="NCBI Taxonomy" id="648996"/>
    <lineage>
        <taxon>Bacteria</taxon>
        <taxon>Pseudomonadati</taxon>
        <taxon>Aquificota</taxon>
        <taxon>Aquificia</taxon>
        <taxon>Desulfurobacteriales</taxon>
        <taxon>Desulfurobacteriaceae</taxon>
        <taxon>Thermovibrio</taxon>
    </lineage>
</organism>
<feature type="chain" id="PRO_5003227453" evidence="1">
    <location>
        <begin position="22"/>
        <end position="333"/>
    </location>
</feature>
<reference evidence="2" key="1">
    <citation type="submission" date="2011-01" db="EMBL/GenBank/DDBJ databases">
        <title>Complete sequence of plasmid of Thermovibrio ammonificans HB-1.</title>
        <authorList>
            <consortium name="US DOE Joint Genome Institute"/>
            <person name="Lucas S."/>
            <person name="Copeland A."/>
            <person name="Lapidus A."/>
            <person name="Cheng J.-F."/>
            <person name="Goodwin L."/>
            <person name="Pitluck S."/>
            <person name="Davenport K."/>
            <person name="Detter J.C."/>
            <person name="Han C."/>
            <person name="Tapia R."/>
            <person name="Land M."/>
            <person name="Hauser L."/>
            <person name="Kyrpides N."/>
            <person name="Ivanova N."/>
            <person name="Ovchinnikova G."/>
            <person name="Vetriani C."/>
            <person name="Woyke T."/>
        </authorList>
    </citation>
    <scope>NUCLEOTIDE SEQUENCE [LARGE SCALE GENOMIC DNA]</scope>
    <source>
        <strain evidence="2">HB-1</strain>
        <plasmid evidence="2">pTHEAM01</plasmid>
    </source>
</reference>
<evidence type="ECO:0000313" key="3">
    <source>
        <dbReference type="Proteomes" id="UP000006362"/>
    </source>
</evidence>
<name>E8T6Z0_THEA1</name>